<dbReference type="EMBL" id="AJIL01002685">
    <property type="protein sequence ID" value="KNE88246.1"/>
    <property type="molecule type" value="Genomic_DNA"/>
</dbReference>
<feature type="region of interest" description="Disordered" evidence="1">
    <location>
        <begin position="1"/>
        <end position="20"/>
    </location>
</feature>
<evidence type="ECO:0000313" key="6">
    <source>
        <dbReference type="EMBL" id="KNE88322.1"/>
    </source>
</evidence>
<comment type="caution">
    <text evidence="4">The sequence shown here is derived from an EMBL/GenBank/DDBJ whole genome shotgun (WGS) entry which is preliminary data.</text>
</comment>
<evidence type="ECO:0000313" key="7">
    <source>
        <dbReference type="Proteomes" id="UP000054564"/>
    </source>
</evidence>
<dbReference type="EMBL" id="AJIL01002967">
    <property type="protein sequence ID" value="KNE88155.1"/>
    <property type="molecule type" value="Genomic_DNA"/>
</dbReference>
<reference evidence="4" key="1">
    <citation type="submission" date="2014-03" db="EMBL/GenBank/DDBJ databases">
        <title>Cloning and expression analysis of gamma-glutamylcysteines synthetase in perennial ryegrass.</title>
        <authorList>
            <person name="Wei S."/>
            <person name="Sun Z."/>
        </authorList>
    </citation>
    <scope>NUCLEOTIDE SEQUENCE</scope>
    <source>
        <strain evidence="4">Race PST-78</strain>
    </source>
</reference>
<evidence type="ECO:0000313" key="5">
    <source>
        <dbReference type="EMBL" id="KNE88246.1"/>
    </source>
</evidence>
<protein>
    <submittedName>
        <fullName evidence="4">Uncharacterized protein</fullName>
    </submittedName>
</protein>
<keyword evidence="7" id="KW-1185">Reference proteome</keyword>
<evidence type="ECO:0000313" key="3">
    <source>
        <dbReference type="EMBL" id="KNE88141.1"/>
    </source>
</evidence>
<proteinExistence type="predicted"/>
<evidence type="ECO:0000313" key="4">
    <source>
        <dbReference type="EMBL" id="KNE88155.1"/>
    </source>
</evidence>
<gene>
    <name evidence="6" type="ORF">PSTG_18278</name>
    <name evidence="5" type="ORF">PSTG_18358</name>
    <name evidence="4" type="ORF">PSTG_18450</name>
    <name evidence="3" type="ORF">PSTG_18464</name>
    <name evidence="2" type="ORF">PSTG_18540</name>
</gene>
<dbReference type="EMBL" id="AJIL01002386">
    <property type="protein sequence ID" value="KNE88322.1"/>
    <property type="molecule type" value="Genomic_DNA"/>
</dbReference>
<dbReference type="Proteomes" id="UP000054564">
    <property type="component" value="Unassembled WGS sequence"/>
</dbReference>
<dbReference type="EMBL" id="AJIL01003265">
    <property type="protein sequence ID" value="KNE88065.1"/>
    <property type="molecule type" value="Genomic_DNA"/>
</dbReference>
<name>A0A0L0UMH4_9BASI</name>
<reference evidence="7" key="2">
    <citation type="submission" date="2014-03" db="EMBL/GenBank/DDBJ databases">
        <title>The Genome Sequence of Puccinia striiformis f. sp. tritici PST-78.</title>
        <authorList>
            <consortium name="The Broad Institute Genome Sequencing Platform"/>
            <person name="Cuomo C."/>
            <person name="Hulbert S."/>
            <person name="Chen X."/>
            <person name="Walker B."/>
            <person name="Young S.K."/>
            <person name="Zeng Q."/>
            <person name="Gargeya S."/>
            <person name="Fitzgerald M."/>
            <person name="Haas B."/>
            <person name="Abouelleil A."/>
            <person name="Alvarado L."/>
            <person name="Arachchi H.M."/>
            <person name="Berlin A.M."/>
            <person name="Chapman S.B."/>
            <person name="Goldberg J."/>
            <person name="Griggs A."/>
            <person name="Gujja S."/>
            <person name="Hansen M."/>
            <person name="Howarth C."/>
            <person name="Imamovic A."/>
            <person name="Larimer J."/>
            <person name="McCowan C."/>
            <person name="Montmayeur A."/>
            <person name="Murphy C."/>
            <person name="Neiman D."/>
            <person name="Pearson M."/>
            <person name="Priest M."/>
            <person name="Roberts A."/>
            <person name="Saif S."/>
            <person name="Shea T."/>
            <person name="Sisk P."/>
            <person name="Sykes S."/>
            <person name="Wortman J."/>
            <person name="Nusbaum C."/>
            <person name="Birren B."/>
        </authorList>
    </citation>
    <scope>NUCLEOTIDE SEQUENCE [LARGE SCALE GENOMIC DNA]</scope>
    <source>
        <strain evidence="7">race PST-78</strain>
    </source>
</reference>
<feature type="region of interest" description="Disordered" evidence="1">
    <location>
        <begin position="63"/>
        <end position="117"/>
    </location>
</feature>
<evidence type="ECO:0000313" key="2">
    <source>
        <dbReference type="EMBL" id="KNE88065.1"/>
    </source>
</evidence>
<evidence type="ECO:0000256" key="1">
    <source>
        <dbReference type="SAM" id="MobiDB-lite"/>
    </source>
</evidence>
<organism evidence="4 7">
    <name type="scientific">Puccinia striiformis f. sp. tritici PST-78</name>
    <dbReference type="NCBI Taxonomy" id="1165861"/>
    <lineage>
        <taxon>Eukaryota</taxon>
        <taxon>Fungi</taxon>
        <taxon>Dikarya</taxon>
        <taxon>Basidiomycota</taxon>
        <taxon>Pucciniomycotina</taxon>
        <taxon>Pucciniomycetes</taxon>
        <taxon>Pucciniales</taxon>
        <taxon>Pucciniaceae</taxon>
        <taxon>Puccinia</taxon>
    </lineage>
</organism>
<dbReference type="EMBL" id="AJIL01003018">
    <property type="protein sequence ID" value="KNE88141.1"/>
    <property type="molecule type" value="Genomic_DNA"/>
</dbReference>
<dbReference type="AlphaFoldDB" id="A0A0L0UMH4"/>
<accession>A0A0L0UMH4</accession>
<sequence>MGMGGGTNATFKDDSGRLKHSLRRSISAEPLAFLELVRDRRVERDARGAGLTLEPERVVKTRIEGAAPGPMNQSATEHGAGTGRLRDVSLRTATADCAPKIRKSENPKIQKSRKSRK</sequence>